<gene>
    <name evidence="1" type="ORF">ZIOFF_032959</name>
</gene>
<keyword evidence="2" id="KW-1185">Reference proteome</keyword>
<sequence length="144" mass="15785">MQAKVASLLARHVASLQASHNMWQACKPQHVASLQATWQACKPQCGLLAANSKPRCGLLASCSQQQATLWLAGKHASDNVACCACKPSKTKVYIRPEKGNEEKHRNEKSFKIVIVFVSSSDRHDNQCSVVLVILPFYPGKQTPT</sequence>
<dbReference type="EMBL" id="JACMSC010000009">
    <property type="protein sequence ID" value="KAG6507609.1"/>
    <property type="molecule type" value="Genomic_DNA"/>
</dbReference>
<comment type="caution">
    <text evidence="1">The sequence shown here is derived from an EMBL/GenBank/DDBJ whole genome shotgun (WGS) entry which is preliminary data.</text>
</comment>
<protein>
    <submittedName>
        <fullName evidence="1">Uncharacterized protein</fullName>
    </submittedName>
</protein>
<reference evidence="1 2" key="1">
    <citation type="submission" date="2020-08" db="EMBL/GenBank/DDBJ databases">
        <title>Plant Genome Project.</title>
        <authorList>
            <person name="Zhang R.-G."/>
        </authorList>
    </citation>
    <scope>NUCLEOTIDE SEQUENCE [LARGE SCALE GENOMIC DNA]</scope>
    <source>
        <tissue evidence="1">Rhizome</tissue>
    </source>
</reference>
<dbReference type="Proteomes" id="UP000734854">
    <property type="component" value="Unassembled WGS sequence"/>
</dbReference>
<proteinExistence type="predicted"/>
<accession>A0A8J5GXS6</accession>
<dbReference type="PROSITE" id="PS51257">
    <property type="entry name" value="PROKAR_LIPOPROTEIN"/>
    <property type="match status" value="1"/>
</dbReference>
<name>A0A8J5GXS6_ZINOF</name>
<evidence type="ECO:0000313" key="1">
    <source>
        <dbReference type="EMBL" id="KAG6507609.1"/>
    </source>
</evidence>
<organism evidence="1 2">
    <name type="scientific">Zingiber officinale</name>
    <name type="common">Ginger</name>
    <name type="synonym">Amomum zingiber</name>
    <dbReference type="NCBI Taxonomy" id="94328"/>
    <lineage>
        <taxon>Eukaryota</taxon>
        <taxon>Viridiplantae</taxon>
        <taxon>Streptophyta</taxon>
        <taxon>Embryophyta</taxon>
        <taxon>Tracheophyta</taxon>
        <taxon>Spermatophyta</taxon>
        <taxon>Magnoliopsida</taxon>
        <taxon>Liliopsida</taxon>
        <taxon>Zingiberales</taxon>
        <taxon>Zingiberaceae</taxon>
        <taxon>Zingiber</taxon>
    </lineage>
</organism>
<dbReference type="AlphaFoldDB" id="A0A8J5GXS6"/>
<evidence type="ECO:0000313" key="2">
    <source>
        <dbReference type="Proteomes" id="UP000734854"/>
    </source>
</evidence>